<keyword evidence="2" id="KW-1185">Reference proteome</keyword>
<reference evidence="1" key="1">
    <citation type="submission" date="2019-04" db="EMBL/GenBank/DDBJ databases">
        <title>Microbes associate with the intestines of laboratory mice.</title>
        <authorList>
            <person name="Navarre W."/>
            <person name="Wong E."/>
            <person name="Huang K."/>
            <person name="Tropini C."/>
            <person name="Ng K."/>
            <person name="Yu B."/>
        </authorList>
    </citation>
    <scope>NUCLEOTIDE SEQUENCE</scope>
    <source>
        <strain evidence="1">NM04_E33</strain>
    </source>
</reference>
<accession>A0AC61RE21</accession>
<gene>
    <name evidence="1" type="ORF">E5331_08740</name>
</gene>
<dbReference type="EMBL" id="SRYB01000010">
    <property type="protein sequence ID" value="TGY78879.1"/>
    <property type="molecule type" value="Genomic_DNA"/>
</dbReference>
<dbReference type="Proteomes" id="UP000306319">
    <property type="component" value="Unassembled WGS sequence"/>
</dbReference>
<sequence length="900" mass="98755">MRQNLLFILGALSAMPGAAATDIPDGWSLYDLIPPADRVLLFDYDAEGKKLPILWGFDTAWNDYGNMLRGVRYSRGADVGVARVSFQPWAKIEEKGKLPPMLQENLEKRLANVALNERRVDIALNLDGGENTVKAIYGGLDGANNYVGDPDAAAEEYALLIDATAAAVEEAGYRVVSAAPFNEPDYFWNGTPINVFDKINRRLKDFDAYPRFRDIRISGGNTLNCDQAMPWYSELKEYLDEGNTHQLAGDFDHYADFFATVRADGKYATADELHNVMEAMVGVEYGMQTGIWWGSAEQARGEFMKASAGERLGYAENRKAWSAASVYRAPSGRVQAFLGCSERQARPSTYKLVSRNGDVYVDGFGPVREYVASLPGDPNGGYQTDQQRNAETVLNITRGADIQPAIDGAYILVNAASHMVISGKDGNTNNANDIVQRSYTGGADQHWAFRHVPETQGGDFSYFFITNYGTSQALDDNNWNIEVGGKVISYGLSGAGVQQWALEYDGDGWFHIRNKQSALYLECDGGENAPALQQERTDNANQRWRLIPMGSPVEFDAPSAPTGLTAAGRNASVMLEWDEMADEVTYMVLRAEAGTDDFNTIARGLKSTAYLDNTVTPGVAYDYKLVAEDASCNRSVPSASVEGETVGNGMTAWFPLDNSMDELAANGWSMRTHEDPSFRAGYKDGIKALFFRKTQYAQLPYSAFSGDSFSLALWTRIGAASEGDYLFSTGVSEDETLYLTPRTEGEMRLVAVNGDVTRQIAVPAIQDWNHVAIVVDGGDVKLYLNGECVGSDDFSDAMPQCRLLSYLGRGHGLKDTYLTGYVGDLRIFNHAITPETVKETMTGEYSGVSQIVDDAEVVAVEYYSPQGIRLDAPAPVGITIVRTIYSDGRVVTRKVIADRN</sequence>
<evidence type="ECO:0000313" key="1">
    <source>
        <dbReference type="EMBL" id="TGY78879.1"/>
    </source>
</evidence>
<comment type="caution">
    <text evidence="1">The sequence shown here is derived from an EMBL/GenBank/DDBJ whole genome shotgun (WGS) entry which is preliminary data.</text>
</comment>
<evidence type="ECO:0000313" key="2">
    <source>
        <dbReference type="Proteomes" id="UP000306319"/>
    </source>
</evidence>
<protein>
    <submittedName>
        <fullName evidence="1">Ricin-type beta-trefoil lectin domain protein</fullName>
    </submittedName>
</protein>
<name>A0AC61RE21_9BACT</name>
<organism evidence="1 2">
    <name type="scientific">Lepagella muris</name>
    <dbReference type="NCBI Taxonomy" id="3032870"/>
    <lineage>
        <taxon>Bacteria</taxon>
        <taxon>Pseudomonadati</taxon>
        <taxon>Bacteroidota</taxon>
        <taxon>Bacteroidia</taxon>
        <taxon>Bacteroidales</taxon>
        <taxon>Muribaculaceae</taxon>
        <taxon>Lepagella</taxon>
    </lineage>
</organism>
<proteinExistence type="predicted"/>